<evidence type="ECO:0000313" key="8">
    <source>
        <dbReference type="EMBL" id="HIR62836.1"/>
    </source>
</evidence>
<evidence type="ECO:0000313" key="9">
    <source>
        <dbReference type="Proteomes" id="UP000886744"/>
    </source>
</evidence>
<dbReference type="PANTHER" id="PTHR32331:SF0">
    <property type="entry name" value="UPF0313 PROTEIN YGIQ"/>
    <property type="match status" value="1"/>
</dbReference>
<keyword evidence="2 6" id="KW-0949">S-adenosyl-L-methionine</keyword>
<dbReference type="GO" id="GO:0003824">
    <property type="term" value="F:catalytic activity"/>
    <property type="evidence" value="ECO:0007669"/>
    <property type="project" value="InterPro"/>
</dbReference>
<dbReference type="SMART" id="SM00729">
    <property type="entry name" value="Elp3"/>
    <property type="match status" value="1"/>
</dbReference>
<dbReference type="InterPro" id="IPR022946">
    <property type="entry name" value="UPF0313"/>
</dbReference>
<dbReference type="InterPro" id="IPR006638">
    <property type="entry name" value="Elp3/MiaA/NifB-like_rSAM"/>
</dbReference>
<dbReference type="Pfam" id="PF08497">
    <property type="entry name" value="Radical_SAM_N"/>
    <property type="match status" value="1"/>
</dbReference>
<proteinExistence type="inferred from homology"/>
<evidence type="ECO:0000256" key="4">
    <source>
        <dbReference type="ARBA" id="ARBA00023004"/>
    </source>
</evidence>
<dbReference type="PROSITE" id="PS51918">
    <property type="entry name" value="RADICAL_SAM"/>
    <property type="match status" value="1"/>
</dbReference>
<dbReference type="InterPro" id="IPR058240">
    <property type="entry name" value="rSAM_sf"/>
</dbReference>
<reference evidence="8" key="1">
    <citation type="submission" date="2020-10" db="EMBL/GenBank/DDBJ databases">
        <authorList>
            <person name="Gilroy R."/>
        </authorList>
    </citation>
    <scope>NUCLEOTIDE SEQUENCE</scope>
    <source>
        <strain evidence="8">ChiHjej13B12-12457</strain>
    </source>
</reference>
<evidence type="ECO:0000259" key="7">
    <source>
        <dbReference type="PROSITE" id="PS51918"/>
    </source>
</evidence>
<feature type="binding site" evidence="6">
    <location>
        <position position="303"/>
    </location>
    <ligand>
        <name>[4Fe-4S] cluster</name>
        <dbReference type="ChEBI" id="CHEBI:49883"/>
        <note>4Fe-4S-S-AdoMet</note>
    </ligand>
</feature>
<comment type="cofactor">
    <cofactor evidence="6">
        <name>[4Fe-4S] cluster</name>
        <dbReference type="ChEBI" id="CHEBI:49883"/>
    </cofactor>
    <text evidence="6">Binds 1 [4Fe-4S] cluster. The cluster is coordinated with 3 cysteines and an exchangeable S-adenosyl-L-methionine.</text>
</comment>
<name>A0A9D1E1P8_9BACT</name>
<feature type="binding site" evidence="6">
    <location>
        <position position="310"/>
    </location>
    <ligand>
        <name>[4Fe-4S] cluster</name>
        <dbReference type="ChEBI" id="CHEBI:49883"/>
        <note>4Fe-4S-S-AdoMet</note>
    </ligand>
</feature>
<dbReference type="InterPro" id="IPR013704">
    <property type="entry name" value="UPF0313_N"/>
</dbReference>
<dbReference type="GO" id="GO:0005506">
    <property type="term" value="F:iron ion binding"/>
    <property type="evidence" value="ECO:0007669"/>
    <property type="project" value="UniProtKB-UniRule"/>
</dbReference>
<evidence type="ECO:0000256" key="3">
    <source>
        <dbReference type="ARBA" id="ARBA00022723"/>
    </source>
</evidence>
<evidence type="ECO:0000256" key="1">
    <source>
        <dbReference type="ARBA" id="ARBA00022485"/>
    </source>
</evidence>
<comment type="similarity">
    <text evidence="6">Belongs to the UPF0313 family.</text>
</comment>
<evidence type="ECO:0000256" key="2">
    <source>
        <dbReference type="ARBA" id="ARBA00022691"/>
    </source>
</evidence>
<dbReference type="AlphaFoldDB" id="A0A9D1E1P8"/>
<keyword evidence="4 6" id="KW-0408">Iron</keyword>
<accession>A0A9D1E1P8</accession>
<organism evidence="8 9">
    <name type="scientific">Candidatus Coprenecus avistercoris</name>
    <dbReference type="NCBI Taxonomy" id="2840730"/>
    <lineage>
        <taxon>Bacteria</taxon>
        <taxon>Pseudomonadati</taxon>
        <taxon>Bacteroidota</taxon>
        <taxon>Bacteroidia</taxon>
        <taxon>Bacteroidales</taxon>
        <taxon>Rikenellaceae</taxon>
        <taxon>Rikenellaceae incertae sedis</taxon>
        <taxon>Candidatus Coprenecus</taxon>
    </lineage>
</organism>
<keyword evidence="1 6" id="KW-0004">4Fe-4S</keyword>
<dbReference type="HAMAP" id="MF_01251">
    <property type="entry name" value="UPF0313"/>
    <property type="match status" value="1"/>
</dbReference>
<dbReference type="GO" id="GO:0051539">
    <property type="term" value="F:4 iron, 4 sulfur cluster binding"/>
    <property type="evidence" value="ECO:0007669"/>
    <property type="project" value="UniProtKB-KW"/>
</dbReference>
<feature type="binding site" evidence="6">
    <location>
        <position position="307"/>
    </location>
    <ligand>
        <name>[4Fe-4S] cluster</name>
        <dbReference type="ChEBI" id="CHEBI:49883"/>
        <note>4Fe-4S-S-AdoMet</note>
    </ligand>
</feature>
<protein>
    <submittedName>
        <fullName evidence="8">YgiQ family radical SAM protein</fullName>
    </submittedName>
</protein>
<dbReference type="NCBIfam" id="TIGR03904">
    <property type="entry name" value="SAM_YgiQ"/>
    <property type="match status" value="1"/>
</dbReference>
<gene>
    <name evidence="8" type="ORF">IAC94_04865</name>
</gene>
<dbReference type="InterPro" id="IPR007197">
    <property type="entry name" value="rSAM"/>
</dbReference>
<comment type="caution">
    <text evidence="8">The sequence shown here is derived from an EMBL/GenBank/DDBJ whole genome shotgun (WGS) entry which is preliminary data.</text>
</comment>
<dbReference type="SFLD" id="SFLDG01082">
    <property type="entry name" value="B12-binding_domain_containing"/>
    <property type="match status" value="1"/>
</dbReference>
<sequence>MFPTSVKEVERLGWDYIDIILFSGDAFIDHPSSGTAMIARVLQREGWRVAVVPQPNWQDDLRDFRKLGVPRLFFGVNSGAMDSMVNHYTAAKRLRSNDAYTPGGQAGHRPDYAVTVYTRILKRLYPDVPVVIGGIEASLRRLTHYDYWADRLFPSVLVDSGADLLIYGMGERPVVAAARAIAAGEDLRDIPQTAFFAEGPCPRAGEGTLLLHGYERVCRYKDAFIEDFNVEEREANRLHAATFIEPYPGGYVQVNPPFPPETTEELDSYYALPFTKQPHPRYRGKDIPAWEMIKNSLTIHRGCFGGCSFCTIAAHQGKFIRSRSPESIVREVERLTAMPHFKGIISDVGAPTANMYGLRGRDASRCARCSRPSCLFPSRCPNMEHSHRALLELYSRITAVPGVRKAFIGSGIRYDLFLDKDGFLDEYSEKYLREVVTNHTSGWFKVAPEHTEDHVLRLMSKPPFALFSVLRREFSRIAAGERLPYRIVPYFISSHPGCTLQDMKALAKNKELRGIQLEQVQDFTPTPMTASSVMFYTGKDLSRRPVFVERSIQGKKIQKSLFFRKNTL</sequence>
<reference evidence="8" key="2">
    <citation type="journal article" date="2021" name="PeerJ">
        <title>Extensive microbial diversity within the chicken gut microbiome revealed by metagenomics and culture.</title>
        <authorList>
            <person name="Gilroy R."/>
            <person name="Ravi A."/>
            <person name="Getino M."/>
            <person name="Pursley I."/>
            <person name="Horton D.L."/>
            <person name="Alikhan N.F."/>
            <person name="Baker D."/>
            <person name="Gharbi K."/>
            <person name="Hall N."/>
            <person name="Watson M."/>
            <person name="Adriaenssens E.M."/>
            <person name="Foster-Nyarko E."/>
            <person name="Jarju S."/>
            <person name="Secka A."/>
            <person name="Antonio M."/>
            <person name="Oren A."/>
            <person name="Chaudhuri R.R."/>
            <person name="La Ragione R."/>
            <person name="Hildebrand F."/>
            <person name="Pallen M.J."/>
        </authorList>
    </citation>
    <scope>NUCLEOTIDE SEQUENCE</scope>
    <source>
        <strain evidence="8">ChiHjej13B12-12457</strain>
    </source>
</reference>
<dbReference type="Gene3D" id="3.80.30.20">
    <property type="entry name" value="tm_1862 like domain"/>
    <property type="match status" value="1"/>
</dbReference>
<keyword evidence="5 6" id="KW-0411">Iron-sulfur</keyword>
<dbReference type="PROSITE" id="PS01278">
    <property type="entry name" value="MTTASE_RADICAL"/>
    <property type="match status" value="1"/>
</dbReference>
<evidence type="ECO:0000256" key="5">
    <source>
        <dbReference type="ARBA" id="ARBA00023014"/>
    </source>
</evidence>
<dbReference type="EMBL" id="DVHI01000061">
    <property type="protein sequence ID" value="HIR62836.1"/>
    <property type="molecule type" value="Genomic_DNA"/>
</dbReference>
<dbReference type="PANTHER" id="PTHR32331">
    <property type="entry name" value="UPF0313 PROTEIN YGIQ"/>
    <property type="match status" value="1"/>
</dbReference>
<dbReference type="SFLD" id="SFLDS00029">
    <property type="entry name" value="Radical_SAM"/>
    <property type="match status" value="1"/>
</dbReference>
<dbReference type="InterPro" id="IPR023404">
    <property type="entry name" value="rSAM_horseshoe"/>
</dbReference>
<dbReference type="SUPFAM" id="SSF102114">
    <property type="entry name" value="Radical SAM enzymes"/>
    <property type="match status" value="1"/>
</dbReference>
<dbReference type="InterPro" id="IPR020612">
    <property type="entry name" value="Methylthiotransferase_CS"/>
</dbReference>
<keyword evidence="3 6" id="KW-0479">Metal-binding</keyword>
<feature type="domain" description="Radical SAM core" evidence="7">
    <location>
        <begin position="289"/>
        <end position="564"/>
    </location>
</feature>
<dbReference type="SFLD" id="SFLDG01069">
    <property type="entry name" value="UPF0313"/>
    <property type="match status" value="1"/>
</dbReference>
<dbReference type="Proteomes" id="UP000886744">
    <property type="component" value="Unassembled WGS sequence"/>
</dbReference>
<evidence type="ECO:0000256" key="6">
    <source>
        <dbReference type="HAMAP-Rule" id="MF_01251"/>
    </source>
</evidence>